<dbReference type="SUPFAM" id="SSF53927">
    <property type="entry name" value="Cytidine deaminase-like"/>
    <property type="match status" value="1"/>
</dbReference>
<dbReference type="InterPro" id="IPR002125">
    <property type="entry name" value="CMP_dCMP_dom"/>
</dbReference>
<feature type="domain" description="CMP/dCMP-type deaminase" evidence="1">
    <location>
        <begin position="7"/>
        <end position="140"/>
    </location>
</feature>
<dbReference type="EMBL" id="PKSL01000110">
    <property type="protein sequence ID" value="POW04569.1"/>
    <property type="molecule type" value="Genomic_DNA"/>
</dbReference>
<dbReference type="VEuPathDB" id="FungiDB:PSTT_10289"/>
<proteinExistence type="predicted"/>
<evidence type="ECO:0000313" key="2">
    <source>
        <dbReference type="EMBL" id="POW04569.1"/>
    </source>
</evidence>
<evidence type="ECO:0000313" key="3">
    <source>
        <dbReference type="Proteomes" id="UP000239156"/>
    </source>
</evidence>
<dbReference type="Pfam" id="PF18785">
    <property type="entry name" value="Inv-AAD"/>
    <property type="match status" value="1"/>
</dbReference>
<dbReference type="Proteomes" id="UP000239156">
    <property type="component" value="Unassembled WGS sequence"/>
</dbReference>
<dbReference type="OrthoDB" id="252265at2759"/>
<keyword evidence="3" id="KW-1185">Reference proteome</keyword>
<accession>A0A2S4V4W1</accession>
<protein>
    <recommendedName>
        <fullName evidence="1">CMP/dCMP-type deaminase domain-containing protein</fullName>
    </recommendedName>
</protein>
<dbReference type="PROSITE" id="PS51747">
    <property type="entry name" value="CYT_DCMP_DEAMINASES_2"/>
    <property type="match status" value="1"/>
</dbReference>
<comment type="caution">
    <text evidence="2">The sequence shown here is derived from an EMBL/GenBank/DDBJ whole genome shotgun (WGS) entry which is preliminary data.</text>
</comment>
<dbReference type="InterPro" id="IPR016193">
    <property type="entry name" value="Cytidine_deaminase-like"/>
</dbReference>
<dbReference type="VEuPathDB" id="FungiDB:PSHT_04771"/>
<organism evidence="2 3">
    <name type="scientific">Puccinia striiformis</name>
    <dbReference type="NCBI Taxonomy" id="27350"/>
    <lineage>
        <taxon>Eukaryota</taxon>
        <taxon>Fungi</taxon>
        <taxon>Dikarya</taxon>
        <taxon>Basidiomycota</taxon>
        <taxon>Pucciniomycotina</taxon>
        <taxon>Pucciniomycetes</taxon>
        <taxon>Pucciniales</taxon>
        <taxon>Pucciniaceae</taxon>
        <taxon>Puccinia</taxon>
    </lineage>
</organism>
<sequence length="169" mass="18890">MLTTSGELHFDCMRKAIALARQCKPIPTAFCVGCLMTKTGTSEVISEGYSRELEGNTHAEQCAIMKILNQLSSPNIPTYMDIDLYTTMEPCSVRLSGNKPCTDLILEFNQSHHLHRRIKNVYLGVAEPDDFVNCDGIRKLQENGITIIQVVGFKEECLRVARGEDEAHV</sequence>
<name>A0A2S4V4W1_9BASI</name>
<gene>
    <name evidence="2" type="ORF">PSTT_10289</name>
</gene>
<reference evidence="2" key="1">
    <citation type="submission" date="2017-12" db="EMBL/GenBank/DDBJ databases">
        <title>Gene loss provides genomic basis for host adaptation in cereal stripe rust fungi.</title>
        <authorList>
            <person name="Xia C."/>
        </authorList>
    </citation>
    <scope>NUCLEOTIDE SEQUENCE [LARGE SCALE GENOMIC DNA]</scope>
    <source>
        <strain evidence="2">93-210</strain>
    </source>
</reference>
<dbReference type="Gene3D" id="3.40.140.10">
    <property type="entry name" value="Cytidine Deaminase, domain 2"/>
    <property type="match status" value="1"/>
</dbReference>
<evidence type="ECO:0000259" key="1">
    <source>
        <dbReference type="PROSITE" id="PS51747"/>
    </source>
</evidence>